<keyword evidence="5 6" id="KW-0472">Membrane</keyword>
<feature type="transmembrane region" description="Helical" evidence="6">
    <location>
        <begin position="77"/>
        <end position="96"/>
    </location>
</feature>
<dbReference type="CDD" id="cd17324">
    <property type="entry name" value="MFS_NepI_like"/>
    <property type="match status" value="1"/>
</dbReference>
<dbReference type="Gene3D" id="1.20.1250.20">
    <property type="entry name" value="MFS general substrate transporter like domains"/>
    <property type="match status" value="1"/>
</dbReference>
<feature type="transmembrane region" description="Helical" evidence="6">
    <location>
        <begin position="47"/>
        <end position="65"/>
    </location>
</feature>
<feature type="transmembrane region" description="Helical" evidence="6">
    <location>
        <begin position="102"/>
        <end position="127"/>
    </location>
</feature>
<keyword evidence="4 6" id="KW-1133">Transmembrane helix</keyword>
<dbReference type="InterPro" id="IPR011701">
    <property type="entry name" value="MFS"/>
</dbReference>
<dbReference type="AlphaFoldDB" id="A0A7X4KE31"/>
<dbReference type="PANTHER" id="PTHR43124:SF10">
    <property type="entry name" value="PURINE EFFLUX PUMP PBUE"/>
    <property type="match status" value="1"/>
</dbReference>
<evidence type="ECO:0000256" key="2">
    <source>
        <dbReference type="ARBA" id="ARBA00022475"/>
    </source>
</evidence>
<feature type="domain" description="Major facilitator superfamily (MFS) profile" evidence="7">
    <location>
        <begin position="11"/>
        <end position="384"/>
    </location>
</feature>
<sequence length="395" mass="40587">MDAIARPAVLALRSLSLAYFVQATGALSVVGSLAAIAAEWGLSDAQTALLITVFGVTFALAAPLLQVAFGHLPRRRQVLIGLAVFSSAALAFAVAPDYRALLAARVAMGLGAALIGPVLGALAAGLVEPRQQGSAIAMVLLGLSMAGLVGMPLSAWMAQAWGARPLFVAVAAAGLLTALLIRLAVPAQAGGQAISLTTLGRVLTDAVLLPAYLVVFFIAAGAYTTYAFIAPIIRDVFHGSAQTVSAGMAVLGVAGVLGNLFVVRAARRYSADAMLLAGMGLLALDLLLLLLAPPTLALLFGMLLLWAFATDIIWPSQQRRIVELSAELRGVALAVTASFVFAGIAFGSALAGLLYARYGYHANLLGSLGLLLLALAFLALSARRAQMPGWPHAAD</sequence>
<dbReference type="PANTHER" id="PTHR43124">
    <property type="entry name" value="PURINE EFFLUX PUMP PBUE"/>
    <property type="match status" value="1"/>
</dbReference>
<evidence type="ECO:0000256" key="6">
    <source>
        <dbReference type="SAM" id="Phobius"/>
    </source>
</evidence>
<dbReference type="InterPro" id="IPR036259">
    <property type="entry name" value="MFS_trans_sf"/>
</dbReference>
<evidence type="ECO:0000313" key="9">
    <source>
        <dbReference type="Proteomes" id="UP000469734"/>
    </source>
</evidence>
<dbReference type="RefSeq" id="WP_161048747.1">
    <property type="nucleotide sequence ID" value="NZ_WWCR01000001.1"/>
</dbReference>
<accession>A0A7X4KE31</accession>
<dbReference type="Proteomes" id="UP000469734">
    <property type="component" value="Unassembled WGS sequence"/>
</dbReference>
<dbReference type="SUPFAM" id="SSF103473">
    <property type="entry name" value="MFS general substrate transporter"/>
    <property type="match status" value="1"/>
</dbReference>
<reference evidence="8 9" key="1">
    <citation type="submission" date="2019-12" db="EMBL/GenBank/DDBJ databases">
        <title>Novel species isolated from a subtropical stream in China.</title>
        <authorList>
            <person name="Lu H."/>
        </authorList>
    </citation>
    <scope>NUCLEOTIDE SEQUENCE [LARGE SCALE GENOMIC DNA]</scope>
    <source>
        <strain evidence="8 9">FT134W</strain>
    </source>
</reference>
<evidence type="ECO:0000256" key="1">
    <source>
        <dbReference type="ARBA" id="ARBA00004651"/>
    </source>
</evidence>
<evidence type="ECO:0000256" key="4">
    <source>
        <dbReference type="ARBA" id="ARBA00022989"/>
    </source>
</evidence>
<comment type="subcellular location">
    <subcellularLocation>
        <location evidence="1">Cell membrane</location>
        <topology evidence="1">Multi-pass membrane protein</topology>
    </subcellularLocation>
</comment>
<feature type="transmembrane region" description="Helical" evidence="6">
    <location>
        <begin position="166"/>
        <end position="185"/>
    </location>
</feature>
<feature type="transmembrane region" description="Helical" evidence="6">
    <location>
        <begin position="206"/>
        <end position="229"/>
    </location>
</feature>
<evidence type="ECO:0000313" key="8">
    <source>
        <dbReference type="EMBL" id="MYM70911.1"/>
    </source>
</evidence>
<keyword evidence="3 6" id="KW-0812">Transmembrane</keyword>
<proteinExistence type="predicted"/>
<feature type="transmembrane region" description="Helical" evidence="6">
    <location>
        <begin position="360"/>
        <end position="380"/>
    </location>
</feature>
<evidence type="ECO:0000259" key="7">
    <source>
        <dbReference type="PROSITE" id="PS50850"/>
    </source>
</evidence>
<gene>
    <name evidence="8" type="ORF">GTP56_01700</name>
</gene>
<feature type="transmembrane region" description="Helical" evidence="6">
    <location>
        <begin position="134"/>
        <end position="154"/>
    </location>
</feature>
<feature type="transmembrane region" description="Helical" evidence="6">
    <location>
        <begin position="328"/>
        <end position="354"/>
    </location>
</feature>
<comment type="caution">
    <text evidence="8">The sequence shown here is derived from an EMBL/GenBank/DDBJ whole genome shotgun (WGS) entry which is preliminary data.</text>
</comment>
<evidence type="ECO:0000256" key="3">
    <source>
        <dbReference type="ARBA" id="ARBA00022692"/>
    </source>
</evidence>
<dbReference type="GO" id="GO:0005886">
    <property type="term" value="C:plasma membrane"/>
    <property type="evidence" value="ECO:0007669"/>
    <property type="project" value="UniProtKB-SubCell"/>
</dbReference>
<feature type="transmembrane region" description="Helical" evidence="6">
    <location>
        <begin position="241"/>
        <end position="262"/>
    </location>
</feature>
<dbReference type="Pfam" id="PF07690">
    <property type="entry name" value="MFS_1"/>
    <property type="match status" value="1"/>
</dbReference>
<name>A0A7X4KE31_9BURK</name>
<dbReference type="PROSITE" id="PS50850">
    <property type="entry name" value="MFS"/>
    <property type="match status" value="1"/>
</dbReference>
<evidence type="ECO:0000256" key="5">
    <source>
        <dbReference type="ARBA" id="ARBA00023136"/>
    </source>
</evidence>
<keyword evidence="2" id="KW-1003">Cell membrane</keyword>
<dbReference type="InterPro" id="IPR050189">
    <property type="entry name" value="MFS_Efflux_Transporters"/>
</dbReference>
<dbReference type="GO" id="GO:0022857">
    <property type="term" value="F:transmembrane transporter activity"/>
    <property type="evidence" value="ECO:0007669"/>
    <property type="project" value="InterPro"/>
</dbReference>
<dbReference type="EMBL" id="WWCR01000001">
    <property type="protein sequence ID" value="MYM70911.1"/>
    <property type="molecule type" value="Genomic_DNA"/>
</dbReference>
<dbReference type="InterPro" id="IPR020846">
    <property type="entry name" value="MFS_dom"/>
</dbReference>
<protein>
    <submittedName>
        <fullName evidence="8">MFS transporter</fullName>
    </submittedName>
</protein>
<organism evidence="8 9">
    <name type="scientific">Duganella margarita</name>
    <dbReference type="NCBI Taxonomy" id="2692170"/>
    <lineage>
        <taxon>Bacteria</taxon>
        <taxon>Pseudomonadati</taxon>
        <taxon>Pseudomonadota</taxon>
        <taxon>Betaproteobacteria</taxon>
        <taxon>Burkholderiales</taxon>
        <taxon>Oxalobacteraceae</taxon>
        <taxon>Telluria group</taxon>
        <taxon>Duganella</taxon>
    </lineage>
</organism>